<dbReference type="InParanoid" id="A0A061GPB0"/>
<dbReference type="EMBL" id="CM001887">
    <property type="protein sequence ID" value="EOY31223.1"/>
    <property type="molecule type" value="Genomic_DNA"/>
</dbReference>
<feature type="compositionally biased region" description="Basic and acidic residues" evidence="1">
    <location>
        <begin position="22"/>
        <end position="49"/>
    </location>
</feature>
<sequence length="271" mass="29801">MRDKSKAKRKNLQVKGANMEETGVRGREGREKVRRDEKGQAFTGGEEKRRSLDGGWAAAQVEHTCPCSSVAPCLHGELHALLLTELERDLGRLRGGERGARTGLYWAHSSSGEFTVASAYDNLSNLSLGMDVTNKTTSTEGRLIIIQSWSLDLHLANLSSNQEGYCFPRRKEEISVGWSPPITGGIALNVDGAFKKSQRKAAAAGVLRDEHGNWLCGFSMKLEKCSAFRAELWGIFKGLSLAWELGYRNIDLQIDNRVAVQSISLASPHPC</sequence>
<dbReference type="GO" id="GO:0003676">
    <property type="term" value="F:nucleic acid binding"/>
    <property type="evidence" value="ECO:0007669"/>
    <property type="project" value="InterPro"/>
</dbReference>
<dbReference type="SUPFAM" id="SSF53098">
    <property type="entry name" value="Ribonuclease H-like"/>
    <property type="match status" value="1"/>
</dbReference>
<gene>
    <name evidence="3" type="ORF">TCM_038187</name>
</gene>
<proteinExistence type="predicted"/>
<organism evidence="3 4">
    <name type="scientific">Theobroma cacao</name>
    <name type="common">Cacao</name>
    <name type="synonym">Cocoa</name>
    <dbReference type="NCBI Taxonomy" id="3641"/>
    <lineage>
        <taxon>Eukaryota</taxon>
        <taxon>Viridiplantae</taxon>
        <taxon>Streptophyta</taxon>
        <taxon>Embryophyta</taxon>
        <taxon>Tracheophyta</taxon>
        <taxon>Spermatophyta</taxon>
        <taxon>Magnoliopsida</taxon>
        <taxon>eudicotyledons</taxon>
        <taxon>Gunneridae</taxon>
        <taxon>Pentapetalae</taxon>
        <taxon>rosids</taxon>
        <taxon>malvids</taxon>
        <taxon>Malvales</taxon>
        <taxon>Malvaceae</taxon>
        <taxon>Byttnerioideae</taxon>
        <taxon>Theobroma</taxon>
    </lineage>
</organism>
<evidence type="ECO:0000256" key="1">
    <source>
        <dbReference type="SAM" id="MobiDB-lite"/>
    </source>
</evidence>
<dbReference type="AlphaFoldDB" id="A0A061GPB0"/>
<feature type="domain" description="RNase H type-1" evidence="2">
    <location>
        <begin position="189"/>
        <end position="264"/>
    </location>
</feature>
<evidence type="ECO:0000259" key="2">
    <source>
        <dbReference type="Pfam" id="PF13456"/>
    </source>
</evidence>
<dbReference type="PANTHER" id="PTHR47723">
    <property type="entry name" value="OS05G0353850 PROTEIN"/>
    <property type="match status" value="1"/>
</dbReference>
<dbReference type="InterPro" id="IPR012337">
    <property type="entry name" value="RNaseH-like_sf"/>
</dbReference>
<dbReference type="Proteomes" id="UP000026915">
    <property type="component" value="Chromosome 9"/>
</dbReference>
<dbReference type="HOGENOM" id="CLU_1028251_0_0_1"/>
<dbReference type="InterPro" id="IPR044730">
    <property type="entry name" value="RNase_H-like_dom_plant"/>
</dbReference>
<dbReference type="Gramene" id="EOY31223">
    <property type="protein sequence ID" value="EOY31223"/>
    <property type="gene ID" value="TCM_038187"/>
</dbReference>
<dbReference type="GO" id="GO:0004523">
    <property type="term" value="F:RNA-DNA hybrid ribonuclease activity"/>
    <property type="evidence" value="ECO:0007669"/>
    <property type="project" value="InterPro"/>
</dbReference>
<accession>A0A061GPB0</accession>
<dbReference type="PANTHER" id="PTHR47723:SF13">
    <property type="entry name" value="PUTATIVE-RELATED"/>
    <property type="match status" value="1"/>
</dbReference>
<reference evidence="3 4" key="1">
    <citation type="journal article" date="2013" name="Genome Biol.">
        <title>The genome sequence of the most widely cultivated cacao type and its use to identify candidate genes regulating pod color.</title>
        <authorList>
            <person name="Motamayor J.C."/>
            <person name="Mockaitis K."/>
            <person name="Schmutz J."/>
            <person name="Haiminen N."/>
            <person name="Iii D.L."/>
            <person name="Cornejo O."/>
            <person name="Findley S.D."/>
            <person name="Zheng P."/>
            <person name="Utro F."/>
            <person name="Royaert S."/>
            <person name="Saski C."/>
            <person name="Jenkins J."/>
            <person name="Podicheti R."/>
            <person name="Zhao M."/>
            <person name="Scheffler B.E."/>
            <person name="Stack J.C."/>
            <person name="Feltus F.A."/>
            <person name="Mustiga G.M."/>
            <person name="Amores F."/>
            <person name="Phillips W."/>
            <person name="Marelli J.P."/>
            <person name="May G.D."/>
            <person name="Shapiro H."/>
            <person name="Ma J."/>
            <person name="Bustamante C.D."/>
            <person name="Schnell R.J."/>
            <person name="Main D."/>
            <person name="Gilbert D."/>
            <person name="Parida L."/>
            <person name="Kuhn D.N."/>
        </authorList>
    </citation>
    <scope>NUCLEOTIDE SEQUENCE [LARGE SCALE GENOMIC DNA]</scope>
    <source>
        <strain evidence="4">cv. Matina 1-6</strain>
    </source>
</reference>
<evidence type="ECO:0000313" key="4">
    <source>
        <dbReference type="Proteomes" id="UP000026915"/>
    </source>
</evidence>
<dbReference type="Pfam" id="PF13456">
    <property type="entry name" value="RVT_3"/>
    <property type="match status" value="1"/>
</dbReference>
<dbReference type="InterPro" id="IPR002156">
    <property type="entry name" value="RNaseH_domain"/>
</dbReference>
<keyword evidence="4" id="KW-1185">Reference proteome</keyword>
<feature type="region of interest" description="Disordered" evidence="1">
    <location>
        <begin position="1"/>
        <end position="49"/>
    </location>
</feature>
<dbReference type="InterPro" id="IPR036397">
    <property type="entry name" value="RNaseH_sf"/>
</dbReference>
<evidence type="ECO:0000313" key="3">
    <source>
        <dbReference type="EMBL" id="EOY31223.1"/>
    </source>
</evidence>
<dbReference type="eggNOG" id="KOG1075">
    <property type="taxonomic scope" value="Eukaryota"/>
</dbReference>
<dbReference type="Gene3D" id="3.30.420.10">
    <property type="entry name" value="Ribonuclease H-like superfamily/Ribonuclease H"/>
    <property type="match status" value="1"/>
</dbReference>
<feature type="compositionally biased region" description="Basic residues" evidence="1">
    <location>
        <begin position="1"/>
        <end position="12"/>
    </location>
</feature>
<dbReference type="CDD" id="cd06222">
    <property type="entry name" value="RNase_H_like"/>
    <property type="match status" value="1"/>
</dbReference>
<name>A0A061GPB0_THECC</name>
<dbReference type="InterPro" id="IPR053151">
    <property type="entry name" value="RNase_H-like"/>
</dbReference>
<protein>
    <recommendedName>
        <fullName evidence="2">RNase H type-1 domain-containing protein</fullName>
    </recommendedName>
</protein>